<proteinExistence type="predicted"/>
<feature type="signal peptide" evidence="1">
    <location>
        <begin position="1"/>
        <end position="30"/>
    </location>
</feature>
<organism evidence="2 3">
    <name type="scientific">Eikenella longinqua</name>
    <dbReference type="NCBI Taxonomy" id="1795827"/>
    <lineage>
        <taxon>Bacteria</taxon>
        <taxon>Pseudomonadati</taxon>
        <taxon>Pseudomonadota</taxon>
        <taxon>Betaproteobacteria</taxon>
        <taxon>Neisseriales</taxon>
        <taxon>Neisseriaceae</taxon>
        <taxon>Eikenella</taxon>
    </lineage>
</organism>
<dbReference type="Proteomes" id="UP000077885">
    <property type="component" value="Unassembled WGS sequence"/>
</dbReference>
<dbReference type="OrthoDB" id="8612858at2"/>
<evidence type="ECO:0000313" key="3">
    <source>
        <dbReference type="Proteomes" id="UP000077885"/>
    </source>
</evidence>
<evidence type="ECO:0000313" key="2">
    <source>
        <dbReference type="EMBL" id="OAM26500.1"/>
    </source>
</evidence>
<dbReference type="EMBL" id="LXSL01000029">
    <property type="protein sequence ID" value="OAM26500.1"/>
    <property type="molecule type" value="Genomic_DNA"/>
</dbReference>
<keyword evidence="3" id="KW-1185">Reference proteome</keyword>
<feature type="chain" id="PRO_5008396231" description="Stress adaptor protein CpxP" evidence="1">
    <location>
        <begin position="31"/>
        <end position="137"/>
    </location>
</feature>
<comment type="caution">
    <text evidence="2">The sequence shown here is derived from an EMBL/GenBank/DDBJ whole genome shotgun (WGS) entry which is preliminary data.</text>
</comment>
<evidence type="ECO:0008006" key="4">
    <source>
        <dbReference type="Google" id="ProtNLM"/>
    </source>
</evidence>
<reference evidence="3" key="1">
    <citation type="submission" date="2016-05" db="EMBL/GenBank/DDBJ databases">
        <title>Draft genome of Corynebacterium afermentans subsp. afermentans LCDC 88199T.</title>
        <authorList>
            <person name="Bernier A.-M."/>
            <person name="Bernard K."/>
        </authorList>
    </citation>
    <scope>NUCLEOTIDE SEQUENCE [LARGE SCALE GENOMIC DNA]</scope>
    <source>
        <strain evidence="3">NML02-A-017</strain>
    </source>
</reference>
<dbReference type="Gene3D" id="1.20.120.1490">
    <property type="match status" value="1"/>
</dbReference>
<sequence>MTQRLFPRRQALCRCFFASVMLAAGSAAWADGPCDMRQLSLSSSQQEQMRQVRAEYRQRLDNRVAQSRNLRQYTTQASNLVLAGPVFDDNMARHYVNEKYAPQMQREVENLRAQHALLQILTPQQRQEWMRHCMHHQ</sequence>
<dbReference type="AlphaFoldDB" id="A0A1A9RVX2"/>
<evidence type="ECO:0000256" key="1">
    <source>
        <dbReference type="SAM" id="SignalP"/>
    </source>
</evidence>
<gene>
    <name evidence="2" type="ORF">A7P95_09185</name>
</gene>
<keyword evidence="1" id="KW-0732">Signal</keyword>
<accession>A0A1A9RVX2</accession>
<protein>
    <recommendedName>
        <fullName evidence="4">Stress adaptor protein CpxP</fullName>
    </recommendedName>
</protein>
<dbReference type="RefSeq" id="WP_067594358.1">
    <property type="nucleotide sequence ID" value="NZ_LXSL01000029.1"/>
</dbReference>
<name>A0A1A9RVX2_9NEIS</name>